<keyword evidence="5 7" id="KW-0472">Membrane</keyword>
<comment type="subcellular location">
    <subcellularLocation>
        <location evidence="7">Cell membrane</location>
        <topology evidence="7">Peripheral membrane protein</topology>
    </subcellularLocation>
    <subcellularLocation>
        <location evidence="1">Membrane</location>
    </subcellularLocation>
</comment>
<organism evidence="8 9">
    <name type="scientific">Hymenobacter setariae</name>
    <dbReference type="NCBI Taxonomy" id="2594794"/>
    <lineage>
        <taxon>Bacteria</taxon>
        <taxon>Pseudomonadati</taxon>
        <taxon>Bacteroidota</taxon>
        <taxon>Cytophagia</taxon>
        <taxon>Cytophagales</taxon>
        <taxon>Hymenobacteraceae</taxon>
        <taxon>Hymenobacter</taxon>
    </lineage>
</organism>
<dbReference type="GO" id="GO:0005886">
    <property type="term" value="C:plasma membrane"/>
    <property type="evidence" value="ECO:0007669"/>
    <property type="project" value="UniProtKB-SubCell"/>
</dbReference>
<accession>A0A558BXZ2</accession>
<gene>
    <name evidence="7 8" type="primary">atpH</name>
    <name evidence="8" type="ORF">FNT36_07980</name>
</gene>
<dbReference type="PANTHER" id="PTHR11910">
    <property type="entry name" value="ATP SYNTHASE DELTA CHAIN"/>
    <property type="match status" value="1"/>
</dbReference>
<dbReference type="EMBL" id="VMRJ01000002">
    <property type="protein sequence ID" value="TVT41379.1"/>
    <property type="molecule type" value="Genomic_DNA"/>
</dbReference>
<dbReference type="InterPro" id="IPR020781">
    <property type="entry name" value="ATPase_OSCP/d_CS"/>
</dbReference>
<dbReference type="RefSeq" id="WP_144846209.1">
    <property type="nucleotide sequence ID" value="NZ_VMRJ01000002.1"/>
</dbReference>
<keyword evidence="7" id="KW-1003">Cell membrane</keyword>
<keyword evidence="9" id="KW-1185">Reference proteome</keyword>
<keyword evidence="7" id="KW-0139">CF(1)</keyword>
<evidence type="ECO:0000256" key="5">
    <source>
        <dbReference type="ARBA" id="ARBA00023136"/>
    </source>
</evidence>
<keyword evidence="4 7" id="KW-0406">Ion transport</keyword>
<dbReference type="PROSITE" id="PS00389">
    <property type="entry name" value="ATPASE_DELTA"/>
    <property type="match status" value="1"/>
</dbReference>
<dbReference type="OrthoDB" id="3186352at2"/>
<keyword evidence="2 7" id="KW-0813">Transport</keyword>
<dbReference type="InterPro" id="IPR000711">
    <property type="entry name" value="ATPase_OSCP/dsu"/>
</dbReference>
<evidence type="ECO:0000313" key="9">
    <source>
        <dbReference type="Proteomes" id="UP000317624"/>
    </source>
</evidence>
<evidence type="ECO:0000256" key="6">
    <source>
        <dbReference type="ARBA" id="ARBA00023310"/>
    </source>
</evidence>
<evidence type="ECO:0000256" key="3">
    <source>
        <dbReference type="ARBA" id="ARBA00022781"/>
    </source>
</evidence>
<evidence type="ECO:0000256" key="1">
    <source>
        <dbReference type="ARBA" id="ARBA00004370"/>
    </source>
</evidence>
<dbReference type="Pfam" id="PF00213">
    <property type="entry name" value="OSCP"/>
    <property type="match status" value="1"/>
</dbReference>
<keyword evidence="6 7" id="KW-0066">ATP synthesis</keyword>
<evidence type="ECO:0000256" key="2">
    <source>
        <dbReference type="ARBA" id="ARBA00022448"/>
    </source>
</evidence>
<dbReference type="PRINTS" id="PR00125">
    <property type="entry name" value="ATPASEDELTA"/>
</dbReference>
<dbReference type="Proteomes" id="UP000317624">
    <property type="component" value="Unassembled WGS sequence"/>
</dbReference>
<comment type="similarity">
    <text evidence="7">Belongs to the ATPase delta chain family.</text>
</comment>
<sequence>MADQQVAARYAKSLLDLAQEQGTLATIKQDMDLLATTMAGSRDLRLLLRNPIVKHDKKLSILNAVFNGKVSDMLLRFFQIVTSKNREDTLEFIGSEFLKQYNALMGVQVAEVTSAVPLTPATRAEIEKMVTQQTGLTQISLTEKVDASLIGGFVLRVGDRQIDDSVRGGLRRLRTSLTDKTYTPSLN</sequence>
<comment type="function">
    <text evidence="7">F(1)F(0) ATP synthase produces ATP from ADP in the presence of a proton or sodium gradient. F-type ATPases consist of two structural domains, F(1) containing the extramembraneous catalytic core and F(0) containing the membrane proton channel, linked together by a central stalk and a peripheral stalk. During catalysis, ATP synthesis in the catalytic domain of F(1) is coupled via a rotary mechanism of the central stalk subunits to proton translocation.</text>
</comment>
<reference evidence="8 9" key="1">
    <citation type="submission" date="2019-07" db="EMBL/GenBank/DDBJ databases">
        <title>Hymenobacter sp. straun FUR1 Genome sequencing and assembly.</title>
        <authorList>
            <person name="Chhetri G."/>
        </authorList>
    </citation>
    <scope>NUCLEOTIDE SEQUENCE [LARGE SCALE GENOMIC DNA]</scope>
    <source>
        <strain evidence="8 9">Fur1</strain>
    </source>
</reference>
<dbReference type="GO" id="GO:0046933">
    <property type="term" value="F:proton-transporting ATP synthase activity, rotational mechanism"/>
    <property type="evidence" value="ECO:0007669"/>
    <property type="project" value="UniProtKB-UniRule"/>
</dbReference>
<dbReference type="AlphaFoldDB" id="A0A558BXZ2"/>
<dbReference type="InterPro" id="IPR026015">
    <property type="entry name" value="ATP_synth_OSCP/delta_N_sf"/>
</dbReference>
<dbReference type="HAMAP" id="MF_01416">
    <property type="entry name" value="ATP_synth_delta_bact"/>
    <property type="match status" value="1"/>
</dbReference>
<evidence type="ECO:0000256" key="7">
    <source>
        <dbReference type="HAMAP-Rule" id="MF_01416"/>
    </source>
</evidence>
<protein>
    <recommendedName>
        <fullName evidence="7">ATP synthase subunit delta</fullName>
    </recommendedName>
    <alternativeName>
        <fullName evidence="7">ATP synthase F(1) sector subunit delta</fullName>
    </alternativeName>
    <alternativeName>
        <fullName evidence="7">F-type ATPase subunit delta</fullName>
        <shortName evidence="7">F-ATPase subunit delta</shortName>
    </alternativeName>
</protein>
<dbReference type="GO" id="GO:0045259">
    <property type="term" value="C:proton-transporting ATP synthase complex"/>
    <property type="evidence" value="ECO:0007669"/>
    <property type="project" value="UniProtKB-KW"/>
</dbReference>
<evidence type="ECO:0000256" key="4">
    <source>
        <dbReference type="ARBA" id="ARBA00023065"/>
    </source>
</evidence>
<dbReference type="SUPFAM" id="SSF47928">
    <property type="entry name" value="N-terminal domain of the delta subunit of the F1F0-ATP synthase"/>
    <property type="match status" value="1"/>
</dbReference>
<comment type="caution">
    <text evidence="8">The sequence shown here is derived from an EMBL/GenBank/DDBJ whole genome shotgun (WGS) entry which is preliminary data.</text>
</comment>
<keyword evidence="3 7" id="KW-0375">Hydrogen ion transport</keyword>
<proteinExistence type="inferred from homology"/>
<dbReference type="Gene3D" id="1.10.520.20">
    <property type="entry name" value="N-terminal domain of the delta subunit of the F1F0-ATP synthase"/>
    <property type="match status" value="1"/>
</dbReference>
<comment type="function">
    <text evidence="7">This protein is part of the stalk that links CF(0) to CF(1). It either transmits conformational changes from CF(0) to CF(1) or is implicated in proton conduction.</text>
</comment>
<dbReference type="NCBIfam" id="TIGR01145">
    <property type="entry name" value="ATP_synt_delta"/>
    <property type="match status" value="1"/>
</dbReference>
<name>A0A558BXZ2_9BACT</name>
<evidence type="ECO:0000313" key="8">
    <source>
        <dbReference type="EMBL" id="TVT41379.1"/>
    </source>
</evidence>